<evidence type="ECO:0000313" key="2">
    <source>
        <dbReference type="EMBL" id="THU56365.1"/>
    </source>
</evidence>
<protein>
    <submittedName>
        <fullName evidence="2">Uncharacterized protein</fullName>
    </submittedName>
</protein>
<evidence type="ECO:0000256" key="1">
    <source>
        <dbReference type="SAM" id="MobiDB-lite"/>
    </source>
</evidence>
<comment type="caution">
    <text evidence="2">The sequence shown here is derived from an EMBL/GenBank/DDBJ whole genome shotgun (WGS) entry which is preliminary data.</text>
</comment>
<feature type="region of interest" description="Disordered" evidence="1">
    <location>
        <begin position="268"/>
        <end position="346"/>
    </location>
</feature>
<organism evidence="2 3">
    <name type="scientific">Musa balbisiana</name>
    <name type="common">Banana</name>
    <dbReference type="NCBI Taxonomy" id="52838"/>
    <lineage>
        <taxon>Eukaryota</taxon>
        <taxon>Viridiplantae</taxon>
        <taxon>Streptophyta</taxon>
        <taxon>Embryophyta</taxon>
        <taxon>Tracheophyta</taxon>
        <taxon>Spermatophyta</taxon>
        <taxon>Magnoliopsida</taxon>
        <taxon>Liliopsida</taxon>
        <taxon>Zingiberales</taxon>
        <taxon>Musaceae</taxon>
        <taxon>Musa</taxon>
    </lineage>
</organism>
<feature type="region of interest" description="Disordered" evidence="1">
    <location>
        <begin position="380"/>
        <end position="480"/>
    </location>
</feature>
<dbReference type="EMBL" id="PYDT01000007">
    <property type="protein sequence ID" value="THU56365.1"/>
    <property type="molecule type" value="Genomic_DNA"/>
</dbReference>
<feature type="compositionally biased region" description="Polar residues" evidence="1">
    <location>
        <begin position="454"/>
        <end position="472"/>
    </location>
</feature>
<feature type="compositionally biased region" description="Polar residues" evidence="1">
    <location>
        <begin position="311"/>
        <end position="329"/>
    </location>
</feature>
<evidence type="ECO:0000313" key="3">
    <source>
        <dbReference type="Proteomes" id="UP000317650"/>
    </source>
</evidence>
<feature type="compositionally biased region" description="Low complexity" evidence="1">
    <location>
        <begin position="425"/>
        <end position="447"/>
    </location>
</feature>
<reference evidence="2 3" key="1">
    <citation type="journal article" date="2019" name="Nat. Plants">
        <title>Genome sequencing of Musa balbisiana reveals subgenome evolution and function divergence in polyploid bananas.</title>
        <authorList>
            <person name="Yao X."/>
        </authorList>
    </citation>
    <scope>NUCLEOTIDE SEQUENCE [LARGE SCALE GENOMIC DNA]</scope>
    <source>
        <strain evidence="3">cv. DH-PKW</strain>
        <tissue evidence="2">Leaves</tissue>
    </source>
</reference>
<feature type="compositionally biased region" description="Low complexity" evidence="1">
    <location>
        <begin position="386"/>
        <end position="401"/>
    </location>
</feature>
<sequence>MGLQKEKGKPSQVSRKVIQGKGFDGNDYWAFLEEIEAPFWADLTIEAQSMDNDMIHQMSSQQLKKSFKNVGKYLDILLISRCYSPKIPESVSRSRGKHYESQKWLGNVNGSLTAKQHPLAFWSLVGYRFPITTVSIPAEEEEERGMGLQKEKGKPSQVSRKVIQGKGFDGNDYWAFLEEIEAPFWADLTIEAQSMDNDMIHQMSSQQLKKSFKNVGKYLDILLISRCYSPKIPESVSRSRGKHYESQKWLGNVNGSLTAKQHPVRKLMGGKSLDTVKKKATTRNSSTSTVTESSSSRKPLQSSSVLEANAATETSLSSSVMSKYQNLRPKSSFRGPRKTCDVKRITSQVAGKVSSVAHISGMRGSRTAKCSAREITKGGISQNYNSSAGKSSVGSSCSPGSIVKNVNTTKIQKNGMCKEKKKATTRNSSTSTVTESSSSRKPLQSSSVLEANAATETSLSSSVMSKYQNLRPKSSFRGPRKTCDVKRITSQVAGKVSSVAHISGMRGSRTAKCSAREITKGGISQNYNSSAGKSSVGSSCSPGSIVKNVNTTKIQKNGMCKEKKKASGTVIRAHETRIKDVTQRVHHQNKAGDAKLVCQESESKALGPAAPRKPLSQLNKSRPQKTGVVTIQRNLSLLGIKRILQCPIYVKHDKDMCYDLVTGAPFVLLQVDIMEKH</sequence>
<proteinExistence type="predicted"/>
<name>A0A4S8J4Q8_MUSBA</name>
<feature type="compositionally biased region" description="Low complexity" evidence="1">
    <location>
        <begin position="282"/>
        <end position="304"/>
    </location>
</feature>
<dbReference type="AlphaFoldDB" id="A0A4S8J4Q8"/>
<accession>A0A4S8J4Q8</accession>
<dbReference type="Proteomes" id="UP000317650">
    <property type="component" value="Chromosome 11"/>
</dbReference>
<keyword evidence="3" id="KW-1185">Reference proteome</keyword>
<gene>
    <name evidence="2" type="ORF">C4D60_Mb11t16510</name>
</gene>